<dbReference type="Proteomes" id="UP001458946">
    <property type="component" value="Unassembled WGS sequence"/>
</dbReference>
<accession>A0ABP9VCN8</accession>
<evidence type="ECO:0000313" key="1">
    <source>
        <dbReference type="EMBL" id="GAA5502997.1"/>
    </source>
</evidence>
<name>A0ABP9VCN8_9DEIO</name>
<sequence>MISDVSYALSLSAPWPSSIEQHDKRVENRERWVNTPSNVSKARSLIGHDLAIQTSGTYDLGGAAMIYHLTGHNYPRPSVANKAITSVVRLTGLLMPGDRPPPGQERWYFGGIALTFDRVRVLPKPVPFKGGFGFLLIPDETLDAVLKQLQKARSV</sequence>
<keyword evidence="2" id="KW-1185">Reference proteome</keyword>
<comment type="caution">
    <text evidence="1">The sequence shown here is derived from an EMBL/GenBank/DDBJ whole genome shotgun (WGS) entry which is preliminary data.</text>
</comment>
<evidence type="ECO:0000313" key="2">
    <source>
        <dbReference type="Proteomes" id="UP001458946"/>
    </source>
</evidence>
<proteinExistence type="predicted"/>
<dbReference type="EMBL" id="BAABRN010000035">
    <property type="protein sequence ID" value="GAA5502997.1"/>
    <property type="molecule type" value="Genomic_DNA"/>
</dbReference>
<dbReference type="RefSeq" id="WP_353542970.1">
    <property type="nucleotide sequence ID" value="NZ_BAABRN010000035.1"/>
</dbReference>
<gene>
    <name evidence="1" type="ORF">Dxin01_02746</name>
</gene>
<protein>
    <submittedName>
        <fullName evidence="1">Uncharacterized protein</fullName>
    </submittedName>
</protein>
<organism evidence="1 2">
    <name type="scientific">Deinococcus xinjiangensis</name>
    <dbReference type="NCBI Taxonomy" id="457454"/>
    <lineage>
        <taxon>Bacteria</taxon>
        <taxon>Thermotogati</taxon>
        <taxon>Deinococcota</taxon>
        <taxon>Deinococci</taxon>
        <taxon>Deinococcales</taxon>
        <taxon>Deinococcaceae</taxon>
        <taxon>Deinococcus</taxon>
    </lineage>
</organism>
<reference evidence="1 2" key="1">
    <citation type="submission" date="2024-02" db="EMBL/GenBank/DDBJ databases">
        <title>Deinococcus xinjiangensis NBRC 107630.</title>
        <authorList>
            <person name="Ichikawa N."/>
            <person name="Katano-Makiyama Y."/>
            <person name="Hidaka K."/>
        </authorList>
    </citation>
    <scope>NUCLEOTIDE SEQUENCE [LARGE SCALE GENOMIC DNA]</scope>
    <source>
        <strain evidence="1 2">NBRC 107630</strain>
    </source>
</reference>